<keyword evidence="1" id="KW-0472">Membrane</keyword>
<evidence type="ECO:0000313" key="2">
    <source>
        <dbReference type="EMBL" id="RXG20900.1"/>
    </source>
</evidence>
<gene>
    <name evidence="2" type="ORF">DSM02_2271</name>
</gene>
<evidence type="ECO:0000256" key="1">
    <source>
        <dbReference type="SAM" id="Phobius"/>
    </source>
</evidence>
<proteinExistence type="predicted"/>
<evidence type="ECO:0000313" key="3">
    <source>
        <dbReference type="Proteomes" id="UP000289859"/>
    </source>
</evidence>
<organism evidence="2 3">
    <name type="scientific">Leeuwenhoekiella polynyae</name>
    <dbReference type="NCBI Taxonomy" id="1550906"/>
    <lineage>
        <taxon>Bacteria</taxon>
        <taxon>Pseudomonadati</taxon>
        <taxon>Bacteroidota</taxon>
        <taxon>Flavobacteriia</taxon>
        <taxon>Flavobacteriales</taxon>
        <taxon>Flavobacteriaceae</taxon>
        <taxon>Leeuwenhoekiella</taxon>
    </lineage>
</organism>
<name>A0A4Q0P2W9_9FLAO</name>
<keyword evidence="1" id="KW-1133">Transmembrane helix</keyword>
<keyword evidence="3" id="KW-1185">Reference proteome</keyword>
<protein>
    <submittedName>
        <fullName evidence="2">Uncharacterized protein</fullName>
    </submittedName>
</protein>
<dbReference type="RefSeq" id="WP_128765707.1">
    <property type="nucleotide sequence ID" value="NZ_JBHUOO010000007.1"/>
</dbReference>
<dbReference type="EMBL" id="QOVK01000009">
    <property type="protein sequence ID" value="RXG20900.1"/>
    <property type="molecule type" value="Genomic_DNA"/>
</dbReference>
<dbReference type="OrthoDB" id="1448174at2"/>
<dbReference type="Proteomes" id="UP000289859">
    <property type="component" value="Unassembled WGS sequence"/>
</dbReference>
<dbReference type="AlphaFoldDB" id="A0A4Q0P2W9"/>
<sequence length="97" mass="11066">MVIIASIFVFCIAAIFRLLDNSANILISSGISVSPFYLSEEEIKEQMLSIKNRKMLKKLKRAILFQKLHKIFLVLAILTFFAGIVYEFINPTLVTLL</sequence>
<reference evidence="2 3" key="1">
    <citation type="submission" date="2018-07" db="EMBL/GenBank/DDBJ databases">
        <title>Leeuwenhoekiella genomics.</title>
        <authorList>
            <person name="Tahon G."/>
            <person name="Willems A."/>
        </authorList>
    </citation>
    <scope>NUCLEOTIDE SEQUENCE [LARGE SCALE GENOMIC DNA]</scope>
    <source>
        <strain evidence="2 3">LMG 29608</strain>
    </source>
</reference>
<accession>A0A4Q0P2W9</accession>
<comment type="caution">
    <text evidence="2">The sequence shown here is derived from an EMBL/GenBank/DDBJ whole genome shotgun (WGS) entry which is preliminary data.</text>
</comment>
<keyword evidence="1" id="KW-0812">Transmembrane</keyword>
<feature type="transmembrane region" description="Helical" evidence="1">
    <location>
        <begin position="68"/>
        <end position="89"/>
    </location>
</feature>